<name>A0A372EDR5_9BURK</name>
<gene>
    <name evidence="1" type="ORF">DY262_20910</name>
</gene>
<accession>A0A372EDR5</accession>
<dbReference type="AlphaFoldDB" id="A0A372EDR5"/>
<proteinExistence type="predicted"/>
<dbReference type="InterPro" id="IPR028185">
    <property type="entry name" value="Imm70"/>
</dbReference>
<sequence>MAVGIRVGSVTSEIGTPSFLNAFFSTISVRCEPDGWGSRFPLLMNDLYQGRLSHKNARAALAELTAVKQLLEGFPPSAVVWDIDDLSARPPWGDEIAEEITSLGNFVVPSNS</sequence>
<evidence type="ECO:0000313" key="2">
    <source>
        <dbReference type="Proteomes" id="UP000261931"/>
    </source>
</evidence>
<dbReference type="Proteomes" id="UP000261931">
    <property type="component" value="Unassembled WGS sequence"/>
</dbReference>
<dbReference type="RefSeq" id="WP_116960987.1">
    <property type="nucleotide sequence ID" value="NZ_QVLS01000019.1"/>
</dbReference>
<comment type="caution">
    <text evidence="1">The sequence shown here is derived from an EMBL/GenBank/DDBJ whole genome shotgun (WGS) entry which is preliminary data.</text>
</comment>
<organism evidence="1 2">
    <name type="scientific">Hydrogenophaga borbori</name>
    <dbReference type="NCBI Taxonomy" id="2294117"/>
    <lineage>
        <taxon>Bacteria</taxon>
        <taxon>Pseudomonadati</taxon>
        <taxon>Pseudomonadota</taxon>
        <taxon>Betaproteobacteria</taxon>
        <taxon>Burkholderiales</taxon>
        <taxon>Comamonadaceae</taxon>
        <taxon>Hydrogenophaga</taxon>
    </lineage>
</organism>
<keyword evidence="2" id="KW-1185">Reference proteome</keyword>
<evidence type="ECO:0000313" key="1">
    <source>
        <dbReference type="EMBL" id="RFP75550.1"/>
    </source>
</evidence>
<reference evidence="1 2" key="1">
    <citation type="submission" date="2018-08" db="EMBL/GenBank/DDBJ databases">
        <title>Hydrogenophaga sp. LA-38 isolated from sludge.</title>
        <authorList>
            <person name="Im W.-T."/>
        </authorList>
    </citation>
    <scope>NUCLEOTIDE SEQUENCE [LARGE SCALE GENOMIC DNA]</scope>
    <source>
        <strain evidence="1 2">LA-38</strain>
    </source>
</reference>
<dbReference type="Pfam" id="PF15601">
    <property type="entry name" value="Imm70"/>
    <property type="match status" value="1"/>
</dbReference>
<dbReference type="EMBL" id="QVLS01000019">
    <property type="protein sequence ID" value="RFP75550.1"/>
    <property type="molecule type" value="Genomic_DNA"/>
</dbReference>
<protein>
    <submittedName>
        <fullName evidence="1">Uncharacterized protein</fullName>
    </submittedName>
</protein>